<dbReference type="AlphaFoldDB" id="A0AAJ0B5T0"/>
<evidence type="ECO:0000313" key="2">
    <source>
        <dbReference type="EMBL" id="KAK1750933.1"/>
    </source>
</evidence>
<feature type="compositionally biased region" description="Basic and acidic residues" evidence="1">
    <location>
        <begin position="304"/>
        <end position="313"/>
    </location>
</feature>
<sequence>MAKTRTQALQGQTVLRPVLTLLNGDNSWLISLPRPSSERATGSKTYFHAVLDPWLVGDAVLFFSRFVHIHRPFTPSVPSGTAVESLVAEIEAVANPGTTREDGPLVDAIFISHDLADHTHKPTLDTFDPRIPVFAVPESAAAVRSWKRFVSITEIRDIDPSSPKFSPVDPLPSWISLLRIPGHSSLNFALAIVYSLDPQATREAIFYAPHGMKADGPAVKAFARELGNGIEVAALLTSLKQNYALGFSTTLGPAGGLAVERLLRPRCWVITHNRVLKYGGIVSWLLGTRDVEGRLEDALQKERAENGGEELGKPKMVQPEDGVSFVLE</sequence>
<dbReference type="Proteomes" id="UP001239445">
    <property type="component" value="Unassembled WGS sequence"/>
</dbReference>
<dbReference type="EMBL" id="MU839844">
    <property type="protein sequence ID" value="KAK1750933.1"/>
    <property type="molecule type" value="Genomic_DNA"/>
</dbReference>
<dbReference type="PANTHER" id="PTHR36142:SF2">
    <property type="entry name" value="METALLO-HYDROLASE_OXIDOREDUCTASE SUPERFAMILY PROTEIN"/>
    <property type="match status" value="1"/>
</dbReference>
<dbReference type="Gene3D" id="3.60.15.10">
    <property type="entry name" value="Ribonuclease Z/Hydroxyacylglutathione hydrolase-like"/>
    <property type="match status" value="1"/>
</dbReference>
<feature type="region of interest" description="Disordered" evidence="1">
    <location>
        <begin position="304"/>
        <end position="328"/>
    </location>
</feature>
<evidence type="ECO:0000256" key="1">
    <source>
        <dbReference type="SAM" id="MobiDB-lite"/>
    </source>
</evidence>
<comment type="caution">
    <text evidence="2">The sequence shown here is derived from an EMBL/GenBank/DDBJ whole genome shotgun (WGS) entry which is preliminary data.</text>
</comment>
<proteinExistence type="predicted"/>
<evidence type="ECO:0000313" key="3">
    <source>
        <dbReference type="Proteomes" id="UP001239445"/>
    </source>
</evidence>
<reference evidence="2" key="1">
    <citation type="submission" date="2023-06" db="EMBL/GenBank/DDBJ databases">
        <title>Genome-scale phylogeny and comparative genomics of the fungal order Sordariales.</title>
        <authorList>
            <consortium name="Lawrence Berkeley National Laboratory"/>
            <person name="Hensen N."/>
            <person name="Bonometti L."/>
            <person name="Westerberg I."/>
            <person name="Brannstrom I.O."/>
            <person name="Guillou S."/>
            <person name="Cros-Aarteil S."/>
            <person name="Calhoun S."/>
            <person name="Haridas S."/>
            <person name="Kuo A."/>
            <person name="Mondo S."/>
            <person name="Pangilinan J."/>
            <person name="Riley R."/>
            <person name="Labutti K."/>
            <person name="Andreopoulos B."/>
            <person name="Lipzen A."/>
            <person name="Chen C."/>
            <person name="Yanf M."/>
            <person name="Daum C."/>
            <person name="Ng V."/>
            <person name="Clum A."/>
            <person name="Steindorff A."/>
            <person name="Ohm R."/>
            <person name="Martin F."/>
            <person name="Silar P."/>
            <person name="Natvig D."/>
            <person name="Lalanne C."/>
            <person name="Gautier V."/>
            <person name="Ament-Velasquez S.L."/>
            <person name="Kruys A."/>
            <person name="Hutchinson M.I."/>
            <person name="Powell A.J."/>
            <person name="Barry K."/>
            <person name="Miller A.N."/>
            <person name="Grigoriev I.V."/>
            <person name="Debuchy R."/>
            <person name="Gladieux P."/>
            <person name="Thoren M.H."/>
            <person name="Johannesson H."/>
        </authorList>
    </citation>
    <scope>NUCLEOTIDE SEQUENCE</scope>
    <source>
        <strain evidence="2">PSN4</strain>
    </source>
</reference>
<gene>
    <name evidence="2" type="ORF">QBC47DRAFT_435537</name>
</gene>
<accession>A0AAJ0B5T0</accession>
<dbReference type="PANTHER" id="PTHR36142">
    <property type="entry name" value="METALLO-HYDROLASE/OXIDOREDUCTASE SUPERFAMILY PROTEIN"/>
    <property type="match status" value="1"/>
</dbReference>
<protein>
    <submittedName>
        <fullName evidence="2">Uncharacterized protein</fullName>
    </submittedName>
</protein>
<name>A0AAJ0B5T0_9PEZI</name>
<organism evidence="2 3">
    <name type="scientific">Echria macrotheca</name>
    <dbReference type="NCBI Taxonomy" id="438768"/>
    <lineage>
        <taxon>Eukaryota</taxon>
        <taxon>Fungi</taxon>
        <taxon>Dikarya</taxon>
        <taxon>Ascomycota</taxon>
        <taxon>Pezizomycotina</taxon>
        <taxon>Sordariomycetes</taxon>
        <taxon>Sordariomycetidae</taxon>
        <taxon>Sordariales</taxon>
        <taxon>Schizotheciaceae</taxon>
        <taxon>Echria</taxon>
    </lineage>
</organism>
<dbReference type="InterPro" id="IPR036866">
    <property type="entry name" value="RibonucZ/Hydroxyglut_hydro"/>
</dbReference>
<keyword evidence="3" id="KW-1185">Reference proteome</keyword>